<keyword evidence="2" id="KW-1185">Reference proteome</keyword>
<proteinExistence type="predicted"/>
<reference evidence="1 2" key="1">
    <citation type="journal article" date="2022" name="Plant J.">
        <title>Chromosome-level genome of Camellia lanceoleosa provides a valuable resource for understanding genome evolution and self-incompatibility.</title>
        <authorList>
            <person name="Gong W."/>
            <person name="Xiao S."/>
            <person name="Wang L."/>
            <person name="Liao Z."/>
            <person name="Chang Y."/>
            <person name="Mo W."/>
            <person name="Hu G."/>
            <person name="Li W."/>
            <person name="Zhao G."/>
            <person name="Zhu H."/>
            <person name="Hu X."/>
            <person name="Ji K."/>
            <person name="Xiang X."/>
            <person name="Song Q."/>
            <person name="Yuan D."/>
            <person name="Jin S."/>
            <person name="Zhang L."/>
        </authorList>
    </citation>
    <scope>NUCLEOTIDE SEQUENCE [LARGE SCALE GENOMIC DNA]</scope>
    <source>
        <strain evidence="1">SQ_2022a</strain>
    </source>
</reference>
<accession>A0ACC0G0U1</accession>
<protein>
    <submittedName>
        <fullName evidence="1">Uncharacterized protein</fullName>
    </submittedName>
</protein>
<dbReference type="Proteomes" id="UP001060215">
    <property type="component" value="Chromosome 12"/>
</dbReference>
<organism evidence="1 2">
    <name type="scientific">Camellia lanceoleosa</name>
    <dbReference type="NCBI Taxonomy" id="1840588"/>
    <lineage>
        <taxon>Eukaryota</taxon>
        <taxon>Viridiplantae</taxon>
        <taxon>Streptophyta</taxon>
        <taxon>Embryophyta</taxon>
        <taxon>Tracheophyta</taxon>
        <taxon>Spermatophyta</taxon>
        <taxon>Magnoliopsida</taxon>
        <taxon>eudicotyledons</taxon>
        <taxon>Gunneridae</taxon>
        <taxon>Pentapetalae</taxon>
        <taxon>asterids</taxon>
        <taxon>Ericales</taxon>
        <taxon>Theaceae</taxon>
        <taxon>Camellia</taxon>
    </lineage>
</organism>
<evidence type="ECO:0000313" key="1">
    <source>
        <dbReference type="EMBL" id="KAI7994677.1"/>
    </source>
</evidence>
<dbReference type="EMBL" id="CM045769">
    <property type="protein sequence ID" value="KAI7994677.1"/>
    <property type="molecule type" value="Genomic_DNA"/>
</dbReference>
<comment type="caution">
    <text evidence="1">The sequence shown here is derived from an EMBL/GenBank/DDBJ whole genome shotgun (WGS) entry which is preliminary data.</text>
</comment>
<sequence>MENSISLLFSLSSICFSSSLKSVKTGLESSENGLDFWDFYGDDLWDRVNGGLASYDEVLEQQTYRQGHGQSGMVMPKLGLDVPKALLGPIRTVQWCQNANDLIRNVTLGCFREASVLPSSAKGVTMPLARDVPRIGLALPTGCRCQQVSNEVLEYGEETYFPALHVSLDNPSAVSIPVLTISFFSSLKYDVI</sequence>
<evidence type="ECO:0000313" key="2">
    <source>
        <dbReference type="Proteomes" id="UP001060215"/>
    </source>
</evidence>
<name>A0ACC0G0U1_9ERIC</name>
<gene>
    <name evidence="1" type="ORF">LOK49_LG11G01360</name>
</gene>